<evidence type="ECO:0000256" key="1">
    <source>
        <dbReference type="SAM" id="Phobius"/>
    </source>
</evidence>
<evidence type="ECO:0000313" key="4">
    <source>
        <dbReference type="Proteomes" id="UP000004884"/>
    </source>
</evidence>
<accession>I4LUZ8</accession>
<dbReference type="EMBL" id="ADER01000020">
    <property type="protein sequence ID" value="EIK80788.1"/>
    <property type="molecule type" value="Genomic_DNA"/>
</dbReference>
<dbReference type="PATRIC" id="fig|698956.3.peg.741"/>
<evidence type="ECO:0000259" key="2">
    <source>
        <dbReference type="PROSITE" id="PS51782"/>
    </source>
</evidence>
<dbReference type="AlphaFoldDB" id="I4LUZ8"/>
<proteinExistence type="predicted"/>
<keyword evidence="1" id="KW-0472">Membrane</keyword>
<comment type="caution">
    <text evidence="3">The sequence shown here is derived from an EMBL/GenBank/DDBJ whole genome shotgun (WGS) entry which is preliminary data.</text>
</comment>
<sequence>MYKRSKETGVLYSQFANNGTFTDKNCIKRNSHGKSFIRFIVFIALVCFAWIIFTPKPAVSAVSKSFVTYTVRPGDTLWSYAKTITNKDGNISDSVDYLMQINNLDSADLEVGQSIKVPFIDD</sequence>
<feature type="transmembrane region" description="Helical" evidence="1">
    <location>
        <begin position="36"/>
        <end position="53"/>
    </location>
</feature>
<keyword evidence="1" id="KW-0812">Transmembrane</keyword>
<dbReference type="InterPro" id="IPR018392">
    <property type="entry name" value="LysM"/>
</dbReference>
<dbReference type="SMART" id="SM00257">
    <property type="entry name" value="LysM"/>
    <property type="match status" value="1"/>
</dbReference>
<evidence type="ECO:0000313" key="3">
    <source>
        <dbReference type="EMBL" id="EIK80788.1"/>
    </source>
</evidence>
<dbReference type="InterPro" id="IPR036779">
    <property type="entry name" value="LysM_dom_sf"/>
</dbReference>
<dbReference type="CDD" id="cd00118">
    <property type="entry name" value="LysM"/>
    <property type="match status" value="1"/>
</dbReference>
<dbReference type="SUPFAM" id="SSF54106">
    <property type="entry name" value="LysM domain"/>
    <property type="match status" value="1"/>
</dbReference>
<dbReference type="Pfam" id="PF01476">
    <property type="entry name" value="LysM"/>
    <property type="match status" value="1"/>
</dbReference>
<dbReference type="Proteomes" id="UP000004884">
    <property type="component" value="Unassembled WGS sequence"/>
</dbReference>
<dbReference type="RefSeq" id="WP_004124683.1">
    <property type="nucleotide sequence ID" value="NZ_ADER01000020.1"/>
</dbReference>
<gene>
    <name evidence="3" type="ORF">CGSMWGv1400E_03820</name>
</gene>
<dbReference type="Gene3D" id="3.10.350.10">
    <property type="entry name" value="LysM domain"/>
    <property type="match status" value="1"/>
</dbReference>
<feature type="domain" description="LysM" evidence="2">
    <location>
        <begin position="67"/>
        <end position="117"/>
    </location>
</feature>
<organism evidence="3 4">
    <name type="scientific">Gardnerella vaginalis 1400E</name>
    <dbReference type="NCBI Taxonomy" id="698956"/>
    <lineage>
        <taxon>Bacteria</taxon>
        <taxon>Bacillati</taxon>
        <taxon>Actinomycetota</taxon>
        <taxon>Actinomycetes</taxon>
        <taxon>Bifidobacteriales</taxon>
        <taxon>Bifidobacteriaceae</taxon>
        <taxon>Gardnerella</taxon>
    </lineage>
</organism>
<dbReference type="PROSITE" id="PS51782">
    <property type="entry name" value="LYSM"/>
    <property type="match status" value="1"/>
</dbReference>
<reference evidence="3 4" key="1">
    <citation type="journal article" date="2012" name="J. Bacteriol.">
        <title>Comparative Genomic Analyses of 17 Clinical Isolates of Gardnerella vaginalis Provide Evidence of Multiple Genetically Isolated Clades Consistent with Subspeciation into Genovars.</title>
        <authorList>
            <person name="Ahmed A."/>
            <person name="Earl J."/>
            <person name="Retchless A."/>
            <person name="Hillier S."/>
            <person name="Rabe L."/>
            <person name="Cherpes T."/>
            <person name="Powell E."/>
            <person name="Janto B."/>
            <person name="Eutsey R."/>
            <person name="Hiller N.L."/>
            <person name="Boissy R."/>
            <person name="Dahlgreen M."/>
            <person name="Hall B."/>
            <person name="Costerton J."/>
            <person name="Post J.C."/>
            <person name="Hu F."/>
            <person name="Ehrlich G."/>
        </authorList>
    </citation>
    <scope>NUCLEOTIDE SEQUENCE [LARGE SCALE GENOMIC DNA]</scope>
    <source>
        <strain evidence="3 4">1400E</strain>
    </source>
</reference>
<protein>
    <recommendedName>
        <fullName evidence="2">LysM domain-containing protein</fullName>
    </recommendedName>
</protein>
<name>I4LUZ8_GARVA</name>
<keyword evidence="1" id="KW-1133">Transmembrane helix</keyword>